<dbReference type="RefSeq" id="WP_012383525.1">
    <property type="nucleotide sequence ID" value="NC_010581.1"/>
</dbReference>
<dbReference type="KEGG" id="bid:Bind_0515"/>
<dbReference type="AlphaFoldDB" id="B2IEX6"/>
<keyword evidence="4" id="KW-1185">Reference proteome</keyword>
<dbReference type="Pfam" id="PF05050">
    <property type="entry name" value="Methyltransf_21"/>
    <property type="match status" value="1"/>
</dbReference>
<proteinExistence type="predicted"/>
<accession>B2IEX6</accession>
<feature type="domain" description="Methyltransferase FkbM" evidence="2">
    <location>
        <begin position="75"/>
        <end position="193"/>
    </location>
</feature>
<dbReference type="SUPFAM" id="SSF53335">
    <property type="entry name" value="S-adenosyl-L-methionine-dependent methyltransferases"/>
    <property type="match status" value="1"/>
</dbReference>
<organism evidence="3 4">
    <name type="scientific">Beijerinckia indica subsp. indica (strain ATCC 9039 / DSM 1715 / NCIMB 8712)</name>
    <dbReference type="NCBI Taxonomy" id="395963"/>
    <lineage>
        <taxon>Bacteria</taxon>
        <taxon>Pseudomonadati</taxon>
        <taxon>Pseudomonadota</taxon>
        <taxon>Alphaproteobacteria</taxon>
        <taxon>Hyphomicrobiales</taxon>
        <taxon>Beijerinckiaceae</taxon>
        <taxon>Beijerinckia</taxon>
    </lineage>
</organism>
<dbReference type="GO" id="GO:0008168">
    <property type="term" value="F:methyltransferase activity"/>
    <property type="evidence" value="ECO:0007669"/>
    <property type="project" value="UniProtKB-KW"/>
</dbReference>
<sequence length="385" mass="43183">MRINTRYGLMDFPEADHDLIAQFLVRYGEWAWDEVCFIAEVLPMDGARVLDVGAFVGTFGLGLAQRRQLQFLGFVEANPTAAAMLKENVKRNCAIAHSVVEAIVGTPGENYEMGASESDNLGSTGFKHTLNISDKIASSKADILTLTELREKLGPFNLIKLDVEGMELEILKADAEYLSKGDCTIWTECNETAGSLELVRELLSWDLPLYYFAFPAHNIENFFGDREPIFPFAYEAGLLLAPKTPPSLSPILIEHHCILRPIRSELDLKDALWKTPRWGLKEWNGLEREEIVALAGHALLGQNFPEYLRPDSTASAASNWLTLDQRLKSERGRRVFETMRAERAEAALAEKSARLLQLTSEHGHDTSETSNKRAKLTDGEQKMER</sequence>
<reference evidence="3 4" key="2">
    <citation type="journal article" date="2010" name="J. Bacteriol.">
        <title>Complete genome sequence of Beijerinckia indica subsp. indica.</title>
        <authorList>
            <person name="Tamas I."/>
            <person name="Dedysh S.N."/>
            <person name="Liesack W."/>
            <person name="Stott M.B."/>
            <person name="Alam M."/>
            <person name="Murrell J.C."/>
            <person name="Dunfield P.F."/>
        </authorList>
    </citation>
    <scope>NUCLEOTIDE SEQUENCE [LARGE SCALE GENOMIC DNA]</scope>
    <source>
        <strain evidence="4">ATCC 9039 / DSM 1715 / NCIMB 8712</strain>
    </source>
</reference>
<keyword evidence="3" id="KW-0808">Transferase</keyword>
<evidence type="ECO:0000256" key="1">
    <source>
        <dbReference type="SAM" id="MobiDB-lite"/>
    </source>
</evidence>
<dbReference type="GO" id="GO:0032259">
    <property type="term" value="P:methylation"/>
    <property type="evidence" value="ECO:0007669"/>
    <property type="project" value="UniProtKB-KW"/>
</dbReference>
<dbReference type="Proteomes" id="UP000001695">
    <property type="component" value="Chromosome"/>
</dbReference>
<name>B2IEX6_BEII9</name>
<dbReference type="InterPro" id="IPR029063">
    <property type="entry name" value="SAM-dependent_MTases_sf"/>
</dbReference>
<dbReference type="Gene3D" id="3.40.50.150">
    <property type="entry name" value="Vaccinia Virus protein VP39"/>
    <property type="match status" value="1"/>
</dbReference>
<evidence type="ECO:0000313" key="3">
    <source>
        <dbReference type="EMBL" id="ACB94167.1"/>
    </source>
</evidence>
<reference evidence="4" key="1">
    <citation type="submission" date="2008-03" db="EMBL/GenBank/DDBJ databases">
        <title>Complete sequence of chromosome of Beijerinckia indica subsp. indica ATCC 9039.</title>
        <authorList>
            <consortium name="US DOE Joint Genome Institute"/>
            <person name="Copeland A."/>
            <person name="Lucas S."/>
            <person name="Lapidus A."/>
            <person name="Glavina del Rio T."/>
            <person name="Dalin E."/>
            <person name="Tice H."/>
            <person name="Bruce D."/>
            <person name="Goodwin L."/>
            <person name="Pitluck S."/>
            <person name="LaButti K."/>
            <person name="Schmutz J."/>
            <person name="Larimer F."/>
            <person name="Land M."/>
            <person name="Hauser L."/>
            <person name="Kyrpides N."/>
            <person name="Mikhailova N."/>
            <person name="Dunfield P.F."/>
            <person name="Dedysh S.N."/>
            <person name="Liesack W."/>
            <person name="Saw J.H."/>
            <person name="Alam M."/>
            <person name="Chen Y."/>
            <person name="Murrell J.C."/>
            <person name="Richardson P."/>
        </authorList>
    </citation>
    <scope>NUCLEOTIDE SEQUENCE [LARGE SCALE GENOMIC DNA]</scope>
    <source>
        <strain evidence="4">ATCC 9039 / DSM 1715 / NCIMB 8712</strain>
    </source>
</reference>
<dbReference type="HOGENOM" id="CLU_717009_0_0_5"/>
<protein>
    <submittedName>
        <fullName evidence="3">Methyltransferase FkbM family</fullName>
    </submittedName>
</protein>
<dbReference type="InterPro" id="IPR006342">
    <property type="entry name" value="FkbM_mtfrase"/>
</dbReference>
<dbReference type="STRING" id="395963.Bind_0515"/>
<dbReference type="OrthoDB" id="7846612at2"/>
<dbReference type="eggNOG" id="COG2520">
    <property type="taxonomic scope" value="Bacteria"/>
</dbReference>
<dbReference type="EMBL" id="CP001016">
    <property type="protein sequence ID" value="ACB94167.1"/>
    <property type="molecule type" value="Genomic_DNA"/>
</dbReference>
<keyword evidence="3" id="KW-0489">Methyltransferase</keyword>
<evidence type="ECO:0000313" key="4">
    <source>
        <dbReference type="Proteomes" id="UP000001695"/>
    </source>
</evidence>
<feature type="compositionally biased region" description="Basic and acidic residues" evidence="1">
    <location>
        <begin position="361"/>
        <end position="385"/>
    </location>
</feature>
<evidence type="ECO:0000259" key="2">
    <source>
        <dbReference type="Pfam" id="PF05050"/>
    </source>
</evidence>
<feature type="region of interest" description="Disordered" evidence="1">
    <location>
        <begin position="359"/>
        <end position="385"/>
    </location>
</feature>
<dbReference type="NCBIfam" id="TIGR01444">
    <property type="entry name" value="fkbM_fam"/>
    <property type="match status" value="1"/>
</dbReference>
<gene>
    <name evidence="3" type="ordered locus">Bind_0515</name>
</gene>